<dbReference type="Proteomes" id="UP000010471">
    <property type="component" value="Chromosome"/>
</dbReference>
<protein>
    <recommendedName>
        <fullName evidence="4">Methyltransferase</fullName>
        <ecNumber evidence="4">2.1.1.-</ecNumber>
    </recommendedName>
</protein>
<keyword evidence="3" id="KW-0808">Transferase</keyword>
<name>K9WIJ9_9CYAN</name>
<evidence type="ECO:0000313" key="7">
    <source>
        <dbReference type="EMBL" id="AFZ19616.1"/>
    </source>
</evidence>
<dbReference type="GO" id="GO:0032259">
    <property type="term" value="P:methylation"/>
    <property type="evidence" value="ECO:0007669"/>
    <property type="project" value="UniProtKB-KW"/>
</dbReference>
<reference evidence="7 8" key="1">
    <citation type="submission" date="2012-06" db="EMBL/GenBank/DDBJ databases">
        <title>Finished chromosome of genome of Microcoleus sp. PCC 7113.</title>
        <authorList>
            <consortium name="US DOE Joint Genome Institute"/>
            <person name="Gugger M."/>
            <person name="Coursin T."/>
            <person name="Rippka R."/>
            <person name="Tandeau De Marsac N."/>
            <person name="Huntemann M."/>
            <person name="Wei C.-L."/>
            <person name="Han J."/>
            <person name="Detter J.C."/>
            <person name="Han C."/>
            <person name="Tapia R."/>
            <person name="Chen A."/>
            <person name="Kyrpides N."/>
            <person name="Mavromatis K."/>
            <person name="Markowitz V."/>
            <person name="Szeto E."/>
            <person name="Ivanova N."/>
            <person name="Pagani I."/>
            <person name="Pati A."/>
            <person name="Goodwin L."/>
            <person name="Nordberg H.P."/>
            <person name="Cantor M.N."/>
            <person name="Hua S.X."/>
            <person name="Woyke T."/>
            <person name="Kerfeld C.A."/>
        </authorList>
    </citation>
    <scope>NUCLEOTIDE SEQUENCE [LARGE SCALE GENOMIC DNA]</scope>
    <source>
        <strain evidence="7 8">PCC 7113</strain>
    </source>
</reference>
<dbReference type="AlphaFoldDB" id="K9WIJ9"/>
<dbReference type="Pfam" id="PF01555">
    <property type="entry name" value="N6_N4_Mtase"/>
    <property type="match status" value="1"/>
</dbReference>
<evidence type="ECO:0000256" key="3">
    <source>
        <dbReference type="ARBA" id="ARBA00022679"/>
    </source>
</evidence>
<evidence type="ECO:0000256" key="5">
    <source>
        <dbReference type="SAM" id="MobiDB-lite"/>
    </source>
</evidence>
<dbReference type="EMBL" id="CP003630">
    <property type="protein sequence ID" value="AFZ19616.1"/>
    <property type="molecule type" value="Genomic_DNA"/>
</dbReference>
<dbReference type="InterPro" id="IPR029063">
    <property type="entry name" value="SAM-dependent_MTases_sf"/>
</dbReference>
<dbReference type="SUPFAM" id="SSF53335">
    <property type="entry name" value="S-adenosyl-L-methionine-dependent methyltransferases"/>
    <property type="match status" value="1"/>
</dbReference>
<dbReference type="HOGENOM" id="CLU_062784_0_0_3"/>
<dbReference type="InterPro" id="IPR002941">
    <property type="entry name" value="DNA_methylase_N4/N6"/>
</dbReference>
<accession>K9WIJ9</accession>
<comment type="similarity">
    <text evidence="1 4">Belongs to the N(4)/N(6)-methyltransferase family.</text>
</comment>
<dbReference type="GO" id="GO:0008170">
    <property type="term" value="F:N-methyltransferase activity"/>
    <property type="evidence" value="ECO:0007669"/>
    <property type="project" value="InterPro"/>
</dbReference>
<evidence type="ECO:0000259" key="6">
    <source>
        <dbReference type="Pfam" id="PF01555"/>
    </source>
</evidence>
<dbReference type="PATRIC" id="fig|1173027.3.peg.4300"/>
<dbReference type="Gene3D" id="3.40.50.150">
    <property type="entry name" value="Vaccinia Virus protein VP39"/>
    <property type="match status" value="1"/>
</dbReference>
<dbReference type="GO" id="GO:0003677">
    <property type="term" value="F:DNA binding"/>
    <property type="evidence" value="ECO:0007669"/>
    <property type="project" value="InterPro"/>
</dbReference>
<dbReference type="InterPro" id="IPR002052">
    <property type="entry name" value="DNA_methylase_N6_adenine_CS"/>
</dbReference>
<feature type="compositionally biased region" description="Polar residues" evidence="5">
    <location>
        <begin position="306"/>
        <end position="317"/>
    </location>
</feature>
<keyword evidence="2 7" id="KW-0489">Methyltransferase</keyword>
<dbReference type="PROSITE" id="PS00092">
    <property type="entry name" value="N6_MTASE"/>
    <property type="match status" value="1"/>
</dbReference>
<evidence type="ECO:0000256" key="4">
    <source>
        <dbReference type="RuleBase" id="RU362026"/>
    </source>
</evidence>
<dbReference type="OrthoDB" id="9800801at2"/>
<proteinExistence type="inferred from homology"/>
<evidence type="ECO:0000256" key="2">
    <source>
        <dbReference type="ARBA" id="ARBA00022603"/>
    </source>
</evidence>
<gene>
    <name evidence="7" type="ORF">Mic7113_3907</name>
</gene>
<dbReference type="EC" id="2.1.1.-" evidence="4"/>
<dbReference type="PRINTS" id="PR00508">
    <property type="entry name" value="S21N4MTFRASE"/>
</dbReference>
<dbReference type="RefSeq" id="WP_015183755.1">
    <property type="nucleotide sequence ID" value="NC_019738.1"/>
</dbReference>
<organism evidence="7 8">
    <name type="scientific">Allocoleopsis franciscana PCC 7113</name>
    <dbReference type="NCBI Taxonomy" id="1173027"/>
    <lineage>
        <taxon>Bacteria</taxon>
        <taxon>Bacillati</taxon>
        <taxon>Cyanobacteriota</taxon>
        <taxon>Cyanophyceae</taxon>
        <taxon>Coleofasciculales</taxon>
        <taxon>Coleofasciculaceae</taxon>
        <taxon>Allocoleopsis</taxon>
        <taxon>Allocoleopsis franciscana</taxon>
    </lineage>
</organism>
<dbReference type="eggNOG" id="COG0863">
    <property type="taxonomic scope" value="Bacteria"/>
</dbReference>
<dbReference type="KEGG" id="mic:Mic7113_3907"/>
<feature type="region of interest" description="Disordered" evidence="5">
    <location>
        <begin position="306"/>
        <end position="327"/>
    </location>
</feature>
<sequence>MITQLAFDYPSEQIGNSVIVQADCLEWLTRIPENSIHAVVTDPPYGVKEYDFEQIVKRGNGSGGIWRIPPSFDGHQRSPLPRFTALTQKERVILKCFFAEWAKFVVRVLRPGGHVFIASNAFLSQLVFGALVEGGLEFRGELIRLVRTLRGGDRPKNAEHEFPDVSSMPRGCYEPWGIFRKPIPSGMKLSDCLRKFQTGGLRRTADGNPFNDVIFSERTPQQERNIANHPSIKPQSFLRQVVYACLPLSEGIIVDTFMGSGSTLAAAEAMGICCIGVERYPEYYEMSRTAIPKLAALKIQTDLKTSSETNALKTPSENMEHHQLSLW</sequence>
<dbReference type="STRING" id="1173027.Mic7113_3907"/>
<dbReference type="REBASE" id="58104">
    <property type="entry name" value="M.Msp7113ORF3907P"/>
</dbReference>
<evidence type="ECO:0000313" key="8">
    <source>
        <dbReference type="Proteomes" id="UP000010471"/>
    </source>
</evidence>
<feature type="domain" description="DNA methylase N-4/N-6" evidence="6">
    <location>
        <begin position="204"/>
        <end position="287"/>
    </location>
</feature>
<dbReference type="InterPro" id="IPR001091">
    <property type="entry name" value="RM_Methyltransferase"/>
</dbReference>
<evidence type="ECO:0000256" key="1">
    <source>
        <dbReference type="ARBA" id="ARBA00006594"/>
    </source>
</evidence>
<feature type="compositionally biased region" description="Basic and acidic residues" evidence="5">
    <location>
        <begin position="318"/>
        <end position="327"/>
    </location>
</feature>
<keyword evidence="8" id="KW-1185">Reference proteome</keyword>